<protein>
    <submittedName>
        <fullName evidence="2">Uncharacterized protein</fullName>
    </submittedName>
</protein>
<reference evidence="3" key="1">
    <citation type="journal article" date="2019" name="Int. J. Syst. Evol. Microbiol.">
        <title>The Global Catalogue of Microorganisms (GCM) 10K type strain sequencing project: providing services to taxonomists for standard genome sequencing and annotation.</title>
        <authorList>
            <consortium name="The Broad Institute Genomics Platform"/>
            <consortium name="The Broad Institute Genome Sequencing Center for Infectious Disease"/>
            <person name="Wu L."/>
            <person name="Ma J."/>
        </authorList>
    </citation>
    <scope>NUCLEOTIDE SEQUENCE [LARGE SCALE GENOMIC DNA]</scope>
    <source>
        <strain evidence="3">JCM 17068</strain>
    </source>
</reference>
<organism evidence="2 3">
    <name type="scientific">Flavobacterium chungnamense</name>
    <dbReference type="NCBI Taxonomy" id="706182"/>
    <lineage>
        <taxon>Bacteria</taxon>
        <taxon>Pseudomonadati</taxon>
        <taxon>Bacteroidota</taxon>
        <taxon>Flavobacteriia</taxon>
        <taxon>Flavobacteriales</taxon>
        <taxon>Flavobacteriaceae</taxon>
        <taxon>Flavobacterium</taxon>
    </lineage>
</organism>
<keyword evidence="3" id="KW-1185">Reference proteome</keyword>
<comment type="caution">
    <text evidence="2">The sequence shown here is derived from an EMBL/GenBank/DDBJ whole genome shotgun (WGS) entry which is preliminary data.</text>
</comment>
<evidence type="ECO:0000313" key="3">
    <source>
        <dbReference type="Proteomes" id="UP001500426"/>
    </source>
</evidence>
<name>A0ABP7UY64_9FLAO</name>
<dbReference type="Proteomes" id="UP001500426">
    <property type="component" value="Unassembled WGS sequence"/>
</dbReference>
<feature type="transmembrane region" description="Helical" evidence="1">
    <location>
        <begin position="41"/>
        <end position="66"/>
    </location>
</feature>
<feature type="transmembrane region" description="Helical" evidence="1">
    <location>
        <begin position="73"/>
        <end position="92"/>
    </location>
</feature>
<gene>
    <name evidence="2" type="ORF">GCM10022388_22360</name>
</gene>
<accession>A0ABP7UY64</accession>
<evidence type="ECO:0000256" key="1">
    <source>
        <dbReference type="SAM" id="Phobius"/>
    </source>
</evidence>
<sequence length="146" mass="16814">MISATTYSRLYNIKILKLIYQNGFKNVVNDFDNYGITPNDIAYFTISTNISSFIGLTIAFLFSILLSLKKKWSIINSFIVFLLGFLVLKLDILDKLYLRKFVTPNHLLDNLVANYLLCGTLLLFLGCTLFFSRYLNDKISSSYFKT</sequence>
<feature type="transmembrane region" description="Helical" evidence="1">
    <location>
        <begin position="112"/>
        <end position="135"/>
    </location>
</feature>
<keyword evidence="1" id="KW-1133">Transmembrane helix</keyword>
<evidence type="ECO:0000313" key="2">
    <source>
        <dbReference type="EMBL" id="GAA4055350.1"/>
    </source>
</evidence>
<keyword evidence="1" id="KW-0812">Transmembrane</keyword>
<dbReference type="EMBL" id="BAABCS010000020">
    <property type="protein sequence ID" value="GAA4055350.1"/>
    <property type="molecule type" value="Genomic_DNA"/>
</dbReference>
<proteinExistence type="predicted"/>
<keyword evidence="1" id="KW-0472">Membrane</keyword>